<sequence length="192" mass="21435">MKESSVIIFATTTVLNIKSELKAQQKISILPGQNVKFDDLRINFQDKKPIEFGKNSFFNFKLLAPKAEVHVGEATTLRGQILAKKIKIEKVSVLGKEEFLVKDGDSEKIVEDQGLKFIVNEIIILFAEEATSIDVQNTVFPFGGSIIGIIPQPKIYKIEVQTTTVSELNNIIFQLRNSGNPLIIAVTQNFVE</sequence>
<name>A0A1G2LV03_9BACT</name>
<evidence type="ECO:0000313" key="2">
    <source>
        <dbReference type="Proteomes" id="UP000177171"/>
    </source>
</evidence>
<accession>A0A1G2LV03</accession>
<gene>
    <name evidence="1" type="ORF">A3G49_05615</name>
</gene>
<dbReference type="Proteomes" id="UP000177171">
    <property type="component" value="Unassembled WGS sequence"/>
</dbReference>
<proteinExistence type="predicted"/>
<protein>
    <submittedName>
        <fullName evidence="1">Uncharacterized protein</fullName>
    </submittedName>
</protein>
<reference evidence="1 2" key="1">
    <citation type="journal article" date="2016" name="Nat. Commun.">
        <title>Thousands of microbial genomes shed light on interconnected biogeochemical processes in an aquifer system.</title>
        <authorList>
            <person name="Anantharaman K."/>
            <person name="Brown C.T."/>
            <person name="Hug L.A."/>
            <person name="Sharon I."/>
            <person name="Castelle C.J."/>
            <person name="Probst A.J."/>
            <person name="Thomas B.C."/>
            <person name="Singh A."/>
            <person name="Wilkins M.J."/>
            <person name="Karaoz U."/>
            <person name="Brodie E.L."/>
            <person name="Williams K.H."/>
            <person name="Hubbard S.S."/>
            <person name="Banfield J.F."/>
        </authorList>
    </citation>
    <scope>NUCLEOTIDE SEQUENCE [LARGE SCALE GENOMIC DNA]</scope>
</reference>
<dbReference type="AlphaFoldDB" id="A0A1G2LV03"/>
<evidence type="ECO:0000313" key="1">
    <source>
        <dbReference type="EMBL" id="OHA14631.1"/>
    </source>
</evidence>
<dbReference type="EMBL" id="MHQY01000005">
    <property type="protein sequence ID" value="OHA14631.1"/>
    <property type="molecule type" value="Genomic_DNA"/>
</dbReference>
<comment type="caution">
    <text evidence="1">The sequence shown here is derived from an EMBL/GenBank/DDBJ whole genome shotgun (WGS) entry which is preliminary data.</text>
</comment>
<organism evidence="1 2">
    <name type="scientific">Candidatus Sungbacteria bacterium RIFCSPLOWO2_12_FULL_41_11</name>
    <dbReference type="NCBI Taxonomy" id="1802286"/>
    <lineage>
        <taxon>Bacteria</taxon>
        <taxon>Candidatus Sungiibacteriota</taxon>
    </lineage>
</organism>